<dbReference type="PANTHER" id="PTHR43362:SF7">
    <property type="entry name" value="D-MANNONATE OXIDOREDUCTASE"/>
    <property type="match status" value="1"/>
</dbReference>
<dbReference type="AlphaFoldDB" id="A0A1H3LBP1"/>
<dbReference type="Pfam" id="PF01232">
    <property type="entry name" value="Mannitol_dh"/>
    <property type="match status" value="1"/>
</dbReference>
<dbReference type="PRINTS" id="PR00084">
    <property type="entry name" value="MTLDHDRGNASE"/>
</dbReference>
<reference evidence="4 5" key="1">
    <citation type="submission" date="2016-10" db="EMBL/GenBank/DDBJ databases">
        <authorList>
            <person name="de Groot N.N."/>
        </authorList>
    </citation>
    <scope>NUCLEOTIDE SEQUENCE [LARGE SCALE GENOMIC DNA]</scope>
    <source>
        <strain evidence="4 5">LMG 24775</strain>
    </source>
</reference>
<dbReference type="InterPro" id="IPR013131">
    <property type="entry name" value="Mannitol_DH_N"/>
</dbReference>
<dbReference type="InterPro" id="IPR050988">
    <property type="entry name" value="Mannitol_DH/Oxidoreductase"/>
</dbReference>
<proteinExistence type="predicted"/>
<dbReference type="PANTHER" id="PTHR43362">
    <property type="entry name" value="MANNITOL DEHYDROGENASE DSF1-RELATED"/>
    <property type="match status" value="1"/>
</dbReference>
<dbReference type="RefSeq" id="WP_074921492.1">
    <property type="nucleotide sequence ID" value="NZ_CP141274.1"/>
</dbReference>
<evidence type="ECO:0000259" key="2">
    <source>
        <dbReference type="Pfam" id="PF01232"/>
    </source>
</evidence>
<protein>
    <submittedName>
        <fullName evidence="4">D-arabinitol 4-dehydrogenase</fullName>
    </submittedName>
</protein>
<evidence type="ECO:0000313" key="5">
    <source>
        <dbReference type="Proteomes" id="UP000183417"/>
    </source>
</evidence>
<dbReference type="Gene3D" id="1.10.1040.10">
    <property type="entry name" value="N-(1-d-carboxylethyl)-l-norvaline Dehydrogenase, domain 2"/>
    <property type="match status" value="1"/>
</dbReference>
<keyword evidence="1" id="KW-0560">Oxidoreductase</keyword>
<name>A0A1H3LBP1_9BURK</name>
<dbReference type="InterPro" id="IPR050025">
    <property type="entry name" value="DalD"/>
</dbReference>
<evidence type="ECO:0000313" key="4">
    <source>
        <dbReference type="EMBL" id="SDY61364.1"/>
    </source>
</evidence>
<dbReference type="NCBIfam" id="NF043014">
    <property type="entry name" value="DArabDhDalD"/>
    <property type="match status" value="1"/>
</dbReference>
<dbReference type="GeneID" id="94690354"/>
<dbReference type="InterPro" id="IPR000669">
    <property type="entry name" value="Mannitol_DH"/>
</dbReference>
<dbReference type="Proteomes" id="UP000183417">
    <property type="component" value="Unassembled WGS sequence"/>
</dbReference>
<dbReference type="InterPro" id="IPR036291">
    <property type="entry name" value="NAD(P)-bd_dom_sf"/>
</dbReference>
<evidence type="ECO:0000259" key="3">
    <source>
        <dbReference type="Pfam" id="PF08125"/>
    </source>
</evidence>
<evidence type="ECO:0000256" key="1">
    <source>
        <dbReference type="ARBA" id="ARBA00023002"/>
    </source>
</evidence>
<feature type="domain" description="Mannitol dehydrogenase N-terminal" evidence="2">
    <location>
        <begin position="12"/>
        <end position="264"/>
    </location>
</feature>
<feature type="domain" description="Mannitol dehydrogenase C-terminal" evidence="3">
    <location>
        <begin position="274"/>
        <end position="465"/>
    </location>
</feature>
<dbReference type="GO" id="GO:0042840">
    <property type="term" value="P:D-glucuronate catabolic process"/>
    <property type="evidence" value="ECO:0007669"/>
    <property type="project" value="TreeGrafter"/>
</dbReference>
<gene>
    <name evidence="4" type="ORF">SAMN05421547_106115</name>
</gene>
<dbReference type="InterPro" id="IPR008927">
    <property type="entry name" value="6-PGluconate_DH-like_C_sf"/>
</dbReference>
<accession>A0A1H3LBP1</accession>
<organism evidence="4 5">
    <name type="scientific">Delftia lacustris</name>
    <dbReference type="NCBI Taxonomy" id="558537"/>
    <lineage>
        <taxon>Bacteria</taxon>
        <taxon>Pseudomonadati</taxon>
        <taxon>Pseudomonadota</taxon>
        <taxon>Betaproteobacteria</taxon>
        <taxon>Burkholderiales</taxon>
        <taxon>Comamonadaceae</taxon>
        <taxon>Delftia</taxon>
    </lineage>
</organism>
<dbReference type="InterPro" id="IPR013118">
    <property type="entry name" value="Mannitol_DH_C"/>
</dbReference>
<dbReference type="SUPFAM" id="SSF51735">
    <property type="entry name" value="NAD(P)-binding Rossmann-fold domains"/>
    <property type="match status" value="1"/>
</dbReference>
<dbReference type="GO" id="GO:0008866">
    <property type="term" value="F:fructuronate reductase activity"/>
    <property type="evidence" value="ECO:0007669"/>
    <property type="project" value="TreeGrafter"/>
</dbReference>
<dbReference type="Gene3D" id="3.40.50.720">
    <property type="entry name" value="NAD(P)-binding Rossmann-like Domain"/>
    <property type="match status" value="1"/>
</dbReference>
<dbReference type="SUPFAM" id="SSF48179">
    <property type="entry name" value="6-phosphogluconate dehydrogenase C-terminal domain-like"/>
    <property type="match status" value="1"/>
</dbReference>
<dbReference type="Pfam" id="PF08125">
    <property type="entry name" value="Mannitol_dh_C"/>
    <property type="match status" value="1"/>
</dbReference>
<dbReference type="InterPro" id="IPR013328">
    <property type="entry name" value="6PGD_dom2"/>
</dbReference>
<dbReference type="EMBL" id="FNPE01000006">
    <property type="protein sequence ID" value="SDY61364.1"/>
    <property type="molecule type" value="Genomic_DNA"/>
</dbReference>
<sequence>MNATAPSLSRPTVLHLGLGSFHRAHQAAYQQRLMDAGDTQWALVGANLRPDMAQTLDALVRQGGAYTLETIAPNGTVHYQWMDALSEVIPYAPGLAAVVQRGAWPATRIISFTVTEAGYCLDGQGALDAAHPDLAQDLERARRGEAGTTLYGVLCAILQARRATDAGPVTLLSCDNLRHNGDRLRSGLLAFMRQAQLHGLADWAQRHTSCPNAMVDRITPRPPPELRARVLAATGRDDEAAVMAERFTQWVIEDRFIAGRPAWQTVGVELVPSVAPYEEAKIRILNASHSCIAWAGTLAGLEHIHEGCAVPAIRQMAWDYVTRDVIACLCAPGRPSPLDLPAYRDTVLERFGNAALRDTNQRVAADGFAKIPGFIAPTLRERLEDNAAIDAAAMLPALFLAFLQRWHRGTLPYAYQDQAMDPAVAHAICAAPDPVASLCAEPLLWGEVAGHPQLVESVRRASERVRAFVDRTETCTRRS</sequence>